<name>A0A4R6WXI2_9PROT</name>
<dbReference type="InterPro" id="IPR005769">
    <property type="entry name" value="PhnE/PtxC"/>
</dbReference>
<dbReference type="InterPro" id="IPR035906">
    <property type="entry name" value="MetI-like_sf"/>
</dbReference>
<dbReference type="RefSeq" id="WP_208109724.1">
    <property type="nucleotide sequence ID" value="NZ_SNYW01000006.1"/>
</dbReference>
<dbReference type="Proteomes" id="UP000295783">
    <property type="component" value="Unassembled WGS sequence"/>
</dbReference>
<proteinExistence type="inferred from homology"/>
<keyword evidence="4 7" id="KW-0812">Transmembrane</keyword>
<reference evidence="9 10" key="1">
    <citation type="submission" date="2019-03" db="EMBL/GenBank/DDBJ databases">
        <title>Genomic Encyclopedia of Type Strains, Phase III (KMG-III): the genomes of soil and plant-associated and newly described type strains.</title>
        <authorList>
            <person name="Whitman W."/>
        </authorList>
    </citation>
    <scope>NUCLEOTIDE SEQUENCE [LARGE SCALE GENOMIC DNA]</scope>
    <source>
        <strain evidence="9 10">CGMCC 1.7660</strain>
    </source>
</reference>
<evidence type="ECO:0000256" key="5">
    <source>
        <dbReference type="ARBA" id="ARBA00022989"/>
    </source>
</evidence>
<protein>
    <submittedName>
        <fullName evidence="9">Phosphonate transport system permease protein</fullName>
    </submittedName>
</protein>
<dbReference type="AlphaFoldDB" id="A0A4R6WXI2"/>
<feature type="transmembrane region" description="Helical" evidence="7">
    <location>
        <begin position="248"/>
        <end position="266"/>
    </location>
</feature>
<dbReference type="CDD" id="cd06261">
    <property type="entry name" value="TM_PBP2"/>
    <property type="match status" value="1"/>
</dbReference>
<evidence type="ECO:0000313" key="10">
    <source>
        <dbReference type="Proteomes" id="UP000295783"/>
    </source>
</evidence>
<feature type="transmembrane region" description="Helical" evidence="7">
    <location>
        <begin position="89"/>
        <end position="112"/>
    </location>
</feature>
<dbReference type="PANTHER" id="PTHR30043:SF1">
    <property type="entry name" value="ABC TRANSPORT SYSTEM PERMEASE PROTEIN P69"/>
    <property type="match status" value="1"/>
</dbReference>
<feature type="transmembrane region" description="Helical" evidence="7">
    <location>
        <begin position="31"/>
        <end position="51"/>
    </location>
</feature>
<keyword evidence="10" id="KW-1185">Reference proteome</keyword>
<dbReference type="Gene3D" id="1.10.3720.10">
    <property type="entry name" value="MetI-like"/>
    <property type="match status" value="1"/>
</dbReference>
<keyword evidence="2 7" id="KW-0813">Transport</keyword>
<dbReference type="PANTHER" id="PTHR30043">
    <property type="entry name" value="PHOSPHONATES TRANSPORT SYSTEM PERMEASE PROTEIN"/>
    <property type="match status" value="1"/>
</dbReference>
<dbReference type="GO" id="GO:0015416">
    <property type="term" value="F:ABC-type phosphonate transporter activity"/>
    <property type="evidence" value="ECO:0007669"/>
    <property type="project" value="InterPro"/>
</dbReference>
<comment type="similarity">
    <text evidence="7">Belongs to the binding-protein-dependent transport system permease family.</text>
</comment>
<dbReference type="EMBL" id="SNYW01000006">
    <property type="protein sequence ID" value="TDQ84133.1"/>
    <property type="molecule type" value="Genomic_DNA"/>
</dbReference>
<dbReference type="Pfam" id="PF00528">
    <property type="entry name" value="BPD_transp_1"/>
    <property type="match status" value="1"/>
</dbReference>
<comment type="caution">
    <text evidence="9">The sequence shown here is derived from an EMBL/GenBank/DDBJ whole genome shotgun (WGS) entry which is preliminary data.</text>
</comment>
<evidence type="ECO:0000256" key="6">
    <source>
        <dbReference type="ARBA" id="ARBA00023136"/>
    </source>
</evidence>
<dbReference type="GO" id="GO:0005886">
    <property type="term" value="C:plasma membrane"/>
    <property type="evidence" value="ECO:0007669"/>
    <property type="project" value="UniProtKB-SubCell"/>
</dbReference>
<evidence type="ECO:0000259" key="8">
    <source>
        <dbReference type="PROSITE" id="PS50928"/>
    </source>
</evidence>
<comment type="subcellular location">
    <subcellularLocation>
        <location evidence="1 7">Cell membrane</location>
        <topology evidence="1 7">Multi-pass membrane protein</topology>
    </subcellularLocation>
</comment>
<dbReference type="NCBIfam" id="TIGR01097">
    <property type="entry name" value="PhnE"/>
    <property type="match status" value="1"/>
</dbReference>
<feature type="transmembrane region" description="Helical" evidence="7">
    <location>
        <begin position="217"/>
        <end position="236"/>
    </location>
</feature>
<keyword evidence="6 7" id="KW-0472">Membrane</keyword>
<feature type="domain" description="ABC transmembrane type-1" evidence="8">
    <location>
        <begin position="83"/>
        <end position="266"/>
    </location>
</feature>
<keyword evidence="5 7" id="KW-1133">Transmembrane helix</keyword>
<accession>A0A4R6WXI2</accession>
<organism evidence="9 10">
    <name type="scientific">Dongia mobilis</name>
    <dbReference type="NCBI Taxonomy" id="578943"/>
    <lineage>
        <taxon>Bacteria</taxon>
        <taxon>Pseudomonadati</taxon>
        <taxon>Pseudomonadota</taxon>
        <taxon>Alphaproteobacteria</taxon>
        <taxon>Rhodospirillales</taxon>
        <taxon>Dongiaceae</taxon>
        <taxon>Dongia</taxon>
    </lineage>
</organism>
<dbReference type="PROSITE" id="PS50928">
    <property type="entry name" value="ABC_TM1"/>
    <property type="match status" value="1"/>
</dbReference>
<dbReference type="SUPFAM" id="SSF161098">
    <property type="entry name" value="MetI-like"/>
    <property type="match status" value="1"/>
</dbReference>
<keyword evidence="3" id="KW-1003">Cell membrane</keyword>
<evidence type="ECO:0000256" key="4">
    <source>
        <dbReference type="ARBA" id="ARBA00022692"/>
    </source>
</evidence>
<evidence type="ECO:0000256" key="2">
    <source>
        <dbReference type="ARBA" id="ARBA00022448"/>
    </source>
</evidence>
<evidence type="ECO:0000256" key="1">
    <source>
        <dbReference type="ARBA" id="ARBA00004651"/>
    </source>
</evidence>
<sequence length="278" mass="29464">MTETAFSGASAGLPTRPAPARFRRPGNGMSLLYLGAAAFFVYSLHGSEISVESLVNGLPNMARLIGEMFPPSIARLQSVGSAMLQTFQMAFAGTVIGVLLSVPLAICAARSLSPHPVLYHISRALIALFRTVPDLVWALFFVVTVGLGPFAGMLTLVVDAIGFCGRFFAEAMEETDKGPQEALTALGARRSGVVFSAVLPAAMPSMINSSLFTLEKATRASVVLGLVGAGGIGIELKVAMDLFQYDQAATIILGVFLLVLVVERLSSMLRQRILRQSV</sequence>
<evidence type="ECO:0000256" key="3">
    <source>
        <dbReference type="ARBA" id="ARBA00022475"/>
    </source>
</evidence>
<gene>
    <name evidence="9" type="ORF">A8950_0681</name>
</gene>
<dbReference type="InterPro" id="IPR000515">
    <property type="entry name" value="MetI-like"/>
</dbReference>
<evidence type="ECO:0000256" key="7">
    <source>
        <dbReference type="RuleBase" id="RU363032"/>
    </source>
</evidence>
<evidence type="ECO:0000313" key="9">
    <source>
        <dbReference type="EMBL" id="TDQ84133.1"/>
    </source>
</evidence>